<reference evidence="2 3" key="1">
    <citation type="submission" date="2020-01" db="EMBL/GenBank/DDBJ databases">
        <authorList>
            <consortium name="DOE Joint Genome Institute"/>
            <person name="Haridas S."/>
            <person name="Albert R."/>
            <person name="Binder M."/>
            <person name="Bloem J."/>
            <person name="Labutti K."/>
            <person name="Salamov A."/>
            <person name="Andreopoulos B."/>
            <person name="Baker S.E."/>
            <person name="Barry K."/>
            <person name="Bills G."/>
            <person name="Bluhm B.H."/>
            <person name="Cannon C."/>
            <person name="Castanera R."/>
            <person name="Culley D.E."/>
            <person name="Daum C."/>
            <person name="Ezra D."/>
            <person name="Gonzalez J.B."/>
            <person name="Henrissat B."/>
            <person name="Kuo A."/>
            <person name="Liang C."/>
            <person name="Lipzen A."/>
            <person name="Lutzoni F."/>
            <person name="Magnuson J."/>
            <person name="Mondo S."/>
            <person name="Nolan M."/>
            <person name="Ohm R."/>
            <person name="Pangilinan J."/>
            <person name="Park H.-J.H."/>
            <person name="Ramirez L."/>
            <person name="Alfaro M."/>
            <person name="Sun H."/>
            <person name="Tritt A."/>
            <person name="Yoshinaga Y."/>
            <person name="Zwiers L.-H.L."/>
            <person name="Turgeon B.G."/>
            <person name="Goodwin S.B."/>
            <person name="Spatafora J.W."/>
            <person name="Crous P.W."/>
            <person name="Grigoriev I.V."/>
        </authorList>
    </citation>
    <scope>NUCLEOTIDE SEQUENCE [LARGE SCALE GENOMIC DNA]</scope>
    <source>
        <strain evidence="2 3">CBS 611.86</strain>
    </source>
</reference>
<evidence type="ECO:0000313" key="3">
    <source>
        <dbReference type="Proteomes" id="UP000481861"/>
    </source>
</evidence>
<organism evidence="2 3">
    <name type="scientific">Massariosphaeria phaeospora</name>
    <dbReference type="NCBI Taxonomy" id="100035"/>
    <lineage>
        <taxon>Eukaryota</taxon>
        <taxon>Fungi</taxon>
        <taxon>Dikarya</taxon>
        <taxon>Ascomycota</taxon>
        <taxon>Pezizomycotina</taxon>
        <taxon>Dothideomycetes</taxon>
        <taxon>Pleosporomycetidae</taxon>
        <taxon>Pleosporales</taxon>
        <taxon>Pleosporales incertae sedis</taxon>
        <taxon>Massariosphaeria</taxon>
    </lineage>
</organism>
<comment type="caution">
    <text evidence="2">The sequence shown here is derived from an EMBL/GenBank/DDBJ whole genome shotgun (WGS) entry which is preliminary data.</text>
</comment>
<feature type="non-terminal residue" evidence="2">
    <location>
        <position position="335"/>
    </location>
</feature>
<feature type="non-terminal residue" evidence="2">
    <location>
        <position position="1"/>
    </location>
</feature>
<gene>
    <name evidence="2" type="ORF">BDV95DRAFT_449334</name>
</gene>
<keyword evidence="3" id="KW-1185">Reference proteome</keyword>
<proteinExistence type="predicted"/>
<feature type="region of interest" description="Disordered" evidence="1">
    <location>
        <begin position="183"/>
        <end position="217"/>
    </location>
</feature>
<accession>A0A7C8I5J9</accession>
<dbReference type="OrthoDB" id="3763356at2759"/>
<dbReference type="AlphaFoldDB" id="A0A7C8I5J9"/>
<dbReference type="Proteomes" id="UP000481861">
    <property type="component" value="Unassembled WGS sequence"/>
</dbReference>
<protein>
    <submittedName>
        <fullName evidence="2">Uncharacterized protein</fullName>
    </submittedName>
</protein>
<evidence type="ECO:0000256" key="1">
    <source>
        <dbReference type="SAM" id="MobiDB-lite"/>
    </source>
</evidence>
<evidence type="ECO:0000313" key="2">
    <source>
        <dbReference type="EMBL" id="KAF2865690.1"/>
    </source>
</evidence>
<sequence length="335" mass="38336">RGNEAMEFFQQIVQPPASILIGGLERWRRLQHYLCKLSEDSRAVHNALLCVVEFLMMDEKVQDQGLRQKVMDRIFERHATACDEIRHKLSKHSGLKARSKDAMLAAVFLLAWFEVIRDQDARSSIFPRELAESVITDETPWNRYSQQLLSWLKTLDSKASHIGGQHLLPPKSLAVVAHHPAQITSSVEGDRDRELEDSEVSMSDASPEGSHHSPCGASSTCPQLKLGQVKHVMLNTMLQPALEWYMTSQSYCRKISAHDKHHRSRFTSEDEFEVVVACKQLESELFELWDVRPAIISLTTEQLTQVLSPDLAVRLEEIFSVYLASFWVLFVYLHR</sequence>
<name>A0A7C8I5J9_9PLEO</name>
<dbReference type="EMBL" id="JAADJZ010000031">
    <property type="protein sequence ID" value="KAF2865690.1"/>
    <property type="molecule type" value="Genomic_DNA"/>
</dbReference>